<gene>
    <name evidence="5" type="ORF">HCJ96_09230</name>
</gene>
<evidence type="ECO:0008006" key="7">
    <source>
        <dbReference type="Google" id="ProtNLM"/>
    </source>
</evidence>
<dbReference type="CDD" id="cd15482">
    <property type="entry name" value="Sialidase_non-viral"/>
    <property type="match status" value="1"/>
</dbReference>
<sequence length="675" mass="72324">MVNQCCLSLTLALTLLLCGCGGSSESLESSQQPISAPPPDMYSIGGTVSGYTGGSLTIFLKVGGVHHESNVISDTGAFSFETVANANEKYEVYPADADDFYSEYECSVKNGSGTVKTSDVTDILLSCARYPEATNIKNFSYGIKTVTIDWYEAERATHYNVVADKYVTSDWRSKESEQPQYLATILTQTAFSLTLPLYKYEWMDVRIESCDEERCADWGQNDHLYFTSEAIGYFKASNPNALDYFGSSVAISADGKTMVVGASGEDEGSHAGEPNLNNTENAGAVYVFVNDSLRGWKQVAYLKPANAGANDNFGASVAVSEDGSLIVVGAPGEDGDANSELHLHNDLAEDSGAIYVFEKNEKGEWNEAHYVKADDASILDKFGSSLALLPDGSAFVVGAPFKDKSAELVDTGVVYNFKKVGESWNQTTRIEASDAHAENRFGNALALADGGNTFVVGAKHAGQVQPEAGGETYYHGAAYVFSYSDGNWNEAAILKDSSPNMNDFFGSSVAITTTGERVAVGAQGGVDKEGRVHVYERNSTGWVKADELEALDNAGDEDLFGASVVFSKDGNMLFVRATAESGVQKGLAFKDVDLIKGDKTGAVYVYSLDEGNDWQHYRYIKAKLNKPDMKFGSSIAVADDGTLAVSAEAESNGALGINGDGDFAEMEEAGAVYLY</sequence>
<evidence type="ECO:0000313" key="5">
    <source>
        <dbReference type="EMBL" id="NMH60198.1"/>
    </source>
</evidence>
<dbReference type="InterPro" id="IPR013519">
    <property type="entry name" value="Int_alpha_beta-p"/>
</dbReference>
<dbReference type="RefSeq" id="WP_169210746.1">
    <property type="nucleotide sequence ID" value="NZ_JAATNW010000004.1"/>
</dbReference>
<proteinExistence type="predicted"/>
<dbReference type="Pfam" id="PF14312">
    <property type="entry name" value="FG-GAP_2"/>
    <property type="match status" value="4"/>
</dbReference>
<dbReference type="SUPFAM" id="SSF50965">
    <property type="entry name" value="Galactose oxidase, central domain"/>
    <property type="match status" value="1"/>
</dbReference>
<dbReference type="InterPro" id="IPR013517">
    <property type="entry name" value="FG-GAP"/>
</dbReference>
<keyword evidence="3" id="KW-0325">Glycoprotein</keyword>
<dbReference type="EMBL" id="JAATNW010000004">
    <property type="protein sequence ID" value="NMH60198.1"/>
    <property type="molecule type" value="Genomic_DNA"/>
</dbReference>
<evidence type="ECO:0000256" key="1">
    <source>
        <dbReference type="ARBA" id="ARBA00022729"/>
    </source>
</evidence>
<accession>A0ABX1R151</accession>
<dbReference type="Gene3D" id="2.130.10.130">
    <property type="entry name" value="Integrin alpha, N-terminal"/>
    <property type="match status" value="2"/>
</dbReference>
<feature type="chain" id="PRO_5047505046" description="Integrin" evidence="4">
    <location>
        <begin position="25"/>
        <end position="675"/>
    </location>
</feature>
<evidence type="ECO:0000256" key="3">
    <source>
        <dbReference type="ARBA" id="ARBA00023180"/>
    </source>
</evidence>
<dbReference type="PANTHER" id="PTHR36220:SF1">
    <property type="entry name" value="GAMMA TUBULIN COMPLEX COMPONENT C-TERMINAL DOMAIN-CONTAINING PROTEIN"/>
    <property type="match status" value="1"/>
</dbReference>
<evidence type="ECO:0000313" key="6">
    <source>
        <dbReference type="Proteomes" id="UP000709336"/>
    </source>
</evidence>
<comment type="caution">
    <text evidence="5">The sequence shown here is derived from an EMBL/GenBank/DDBJ whole genome shotgun (WGS) entry which is preliminary data.</text>
</comment>
<protein>
    <recommendedName>
        <fullName evidence="7">Integrin</fullName>
    </recommendedName>
</protein>
<dbReference type="Proteomes" id="UP000709336">
    <property type="component" value="Unassembled WGS sequence"/>
</dbReference>
<keyword evidence="6" id="KW-1185">Reference proteome</keyword>
<evidence type="ECO:0000256" key="2">
    <source>
        <dbReference type="ARBA" id="ARBA00022737"/>
    </source>
</evidence>
<dbReference type="PANTHER" id="PTHR36220">
    <property type="entry name" value="UNNAMED PRODUCT"/>
    <property type="match status" value="1"/>
</dbReference>
<dbReference type="InterPro" id="IPR011043">
    <property type="entry name" value="Gal_Oxase/kelch_b-propeller"/>
</dbReference>
<organism evidence="5 6">
    <name type="scientific">Alteromonas ponticola</name>
    <dbReference type="NCBI Taxonomy" id="2720613"/>
    <lineage>
        <taxon>Bacteria</taxon>
        <taxon>Pseudomonadati</taxon>
        <taxon>Pseudomonadota</taxon>
        <taxon>Gammaproteobacteria</taxon>
        <taxon>Alteromonadales</taxon>
        <taxon>Alteromonadaceae</taxon>
        <taxon>Alteromonas/Salinimonas group</taxon>
        <taxon>Alteromonas</taxon>
    </lineage>
</organism>
<keyword evidence="1 4" id="KW-0732">Signal</keyword>
<dbReference type="InterPro" id="IPR028994">
    <property type="entry name" value="Integrin_alpha_N"/>
</dbReference>
<reference evidence="5 6" key="1">
    <citation type="submission" date="2020-03" db="EMBL/GenBank/DDBJ databases">
        <title>Alteromonas ponticola sp. nov., isolated from seawater.</title>
        <authorList>
            <person name="Yoon J.-H."/>
            <person name="Kim Y.-O."/>
        </authorList>
    </citation>
    <scope>NUCLEOTIDE SEQUENCE [LARGE SCALE GENOMIC DNA]</scope>
    <source>
        <strain evidence="5 6">MYP5</strain>
    </source>
</reference>
<dbReference type="SMART" id="SM00191">
    <property type="entry name" value="Int_alpha"/>
    <property type="match status" value="5"/>
</dbReference>
<keyword evidence="2" id="KW-0677">Repeat</keyword>
<name>A0ABX1R151_9ALTE</name>
<feature type="signal peptide" evidence="4">
    <location>
        <begin position="1"/>
        <end position="24"/>
    </location>
</feature>
<evidence type="ECO:0000256" key="4">
    <source>
        <dbReference type="SAM" id="SignalP"/>
    </source>
</evidence>